<organism evidence="2 3">
    <name type="scientific">Mesorhizobium captivum</name>
    <dbReference type="NCBI Taxonomy" id="3072319"/>
    <lineage>
        <taxon>Bacteria</taxon>
        <taxon>Pseudomonadati</taxon>
        <taxon>Pseudomonadota</taxon>
        <taxon>Alphaproteobacteria</taxon>
        <taxon>Hyphomicrobiales</taxon>
        <taxon>Phyllobacteriaceae</taxon>
        <taxon>Mesorhizobium</taxon>
    </lineage>
</organism>
<dbReference type="PRINTS" id="PR00080">
    <property type="entry name" value="SDRFAMILY"/>
</dbReference>
<dbReference type="Pfam" id="PF13561">
    <property type="entry name" value="adh_short_C2"/>
    <property type="match status" value="1"/>
</dbReference>
<dbReference type="InterPro" id="IPR036291">
    <property type="entry name" value="NAD(P)-bd_dom_sf"/>
</dbReference>
<dbReference type="InterPro" id="IPR002347">
    <property type="entry name" value="SDR_fam"/>
</dbReference>
<comment type="similarity">
    <text evidence="1">Belongs to the short-chain dehydrogenases/reductases (SDR) family.</text>
</comment>
<dbReference type="PANTHER" id="PTHR42760">
    <property type="entry name" value="SHORT-CHAIN DEHYDROGENASES/REDUCTASES FAMILY MEMBER"/>
    <property type="match status" value="1"/>
</dbReference>
<accession>A0ABU4YZV8</accession>
<evidence type="ECO:0000313" key="3">
    <source>
        <dbReference type="Proteomes" id="UP001271249"/>
    </source>
</evidence>
<dbReference type="Gene3D" id="3.40.50.720">
    <property type="entry name" value="NAD(P)-binding Rossmann-like Domain"/>
    <property type="match status" value="1"/>
</dbReference>
<protein>
    <submittedName>
        <fullName evidence="2">SDR family oxidoreductase</fullName>
        <ecNumber evidence="2">1.-.-.-</ecNumber>
    </submittedName>
</protein>
<dbReference type="RefSeq" id="WP_320226347.1">
    <property type="nucleotide sequence ID" value="NZ_JAVIJA010000020.1"/>
</dbReference>
<dbReference type="SUPFAM" id="SSF51735">
    <property type="entry name" value="NAD(P)-binding Rossmann-fold domains"/>
    <property type="match status" value="1"/>
</dbReference>
<dbReference type="EMBL" id="JAVIJC010000010">
    <property type="protein sequence ID" value="MDX8492363.1"/>
    <property type="molecule type" value="Genomic_DNA"/>
</dbReference>
<comment type="caution">
    <text evidence="2">The sequence shown here is derived from an EMBL/GenBank/DDBJ whole genome shotgun (WGS) entry which is preliminary data.</text>
</comment>
<dbReference type="Proteomes" id="UP001271249">
    <property type="component" value="Unassembled WGS sequence"/>
</dbReference>
<reference evidence="2 3" key="1">
    <citation type="submission" date="2023-08" db="EMBL/GenBank/DDBJ databases">
        <title>Implementing the SeqCode for naming new Mesorhizobium species isolated from Vachellia karroo root nodules.</title>
        <authorList>
            <person name="Van Lill M."/>
        </authorList>
    </citation>
    <scope>NUCLEOTIDE SEQUENCE [LARGE SCALE GENOMIC DNA]</scope>
    <source>
        <strain evidence="2 3">VK22B</strain>
    </source>
</reference>
<name>A0ABU4YZV8_9HYPH</name>
<evidence type="ECO:0000256" key="1">
    <source>
        <dbReference type="ARBA" id="ARBA00006484"/>
    </source>
</evidence>
<keyword evidence="2" id="KW-0560">Oxidoreductase</keyword>
<keyword evidence="3" id="KW-1185">Reference proteome</keyword>
<proteinExistence type="inferred from homology"/>
<evidence type="ECO:0000313" key="2">
    <source>
        <dbReference type="EMBL" id="MDX8492363.1"/>
    </source>
</evidence>
<dbReference type="PRINTS" id="PR00081">
    <property type="entry name" value="GDHRDH"/>
</dbReference>
<sequence length="262" mass="26988">MQISFKGKKVVVTGASRGIGRSIALAFAAEGADVAICARGAPGLEAAEVELKRHGGTTFAMPCDLAEASAPASFVAGAVSALDGIDILVNNASGIGMRDDESGWRASIDVDLMATVRTTQAAIPFMEKAGGGVIINISSISGFRAVPRTLPYAAIKAALVNYTMGQGLALAPKRIRVNGIAPGSIEFPGGVWDNRKASDPQLYQRTLDSIPWGRFGTPEEIAKVALFLASEMGSWITGQTIAVDGGQLLASKTGPSATLPAS</sequence>
<dbReference type="CDD" id="cd05233">
    <property type="entry name" value="SDR_c"/>
    <property type="match status" value="1"/>
</dbReference>
<dbReference type="GO" id="GO:0016491">
    <property type="term" value="F:oxidoreductase activity"/>
    <property type="evidence" value="ECO:0007669"/>
    <property type="project" value="UniProtKB-KW"/>
</dbReference>
<gene>
    <name evidence="2" type="ORF">RFN29_12310</name>
</gene>
<dbReference type="EC" id="1.-.-.-" evidence="2"/>